<name>A0A6M3XYM4_9ZZZZ</name>
<dbReference type="AlphaFoldDB" id="A0A6M3XYM4"/>
<evidence type="ECO:0000313" key="1">
    <source>
        <dbReference type="EMBL" id="QJI03071.1"/>
    </source>
</evidence>
<reference evidence="1" key="1">
    <citation type="submission" date="2020-03" db="EMBL/GenBank/DDBJ databases">
        <title>The deep terrestrial virosphere.</title>
        <authorList>
            <person name="Holmfeldt K."/>
            <person name="Nilsson E."/>
            <person name="Simone D."/>
            <person name="Lopez-Fernandez M."/>
            <person name="Wu X."/>
            <person name="de Brujin I."/>
            <person name="Lundin D."/>
            <person name="Andersson A."/>
            <person name="Bertilsson S."/>
            <person name="Dopson M."/>
        </authorList>
    </citation>
    <scope>NUCLEOTIDE SEQUENCE</scope>
    <source>
        <strain evidence="1">TM448B04023</strain>
    </source>
</reference>
<accession>A0A6M3XYM4</accession>
<proteinExistence type="predicted"/>
<dbReference type="EMBL" id="MT145055">
    <property type="protein sequence ID" value="QJI03071.1"/>
    <property type="molecule type" value="Genomic_DNA"/>
</dbReference>
<organism evidence="1">
    <name type="scientific">viral metagenome</name>
    <dbReference type="NCBI Taxonomy" id="1070528"/>
    <lineage>
        <taxon>unclassified sequences</taxon>
        <taxon>metagenomes</taxon>
        <taxon>organismal metagenomes</taxon>
    </lineage>
</organism>
<sequence length="95" mass="10604">MRKYIIGMLFGLIVSLTILSFAEQRSLAGIKSLTDTQRITLRTELTDIKDAVNAIHNVTAINAITNITNLKTYLDGLTTDIRDALKDVYITLISY</sequence>
<protein>
    <submittedName>
        <fullName evidence="1">Uncharacterized protein</fullName>
    </submittedName>
</protein>
<gene>
    <name evidence="1" type="ORF">TM448B04023_0011</name>
</gene>